<keyword evidence="1" id="KW-1133">Transmembrane helix</keyword>
<feature type="chain" id="PRO_5043808658" evidence="2">
    <location>
        <begin position="26"/>
        <end position="126"/>
    </location>
</feature>
<dbReference type="Gene3D" id="3.40.720.10">
    <property type="entry name" value="Alkaline Phosphatase, subunit A"/>
    <property type="match status" value="1"/>
</dbReference>
<dbReference type="InterPro" id="IPR017850">
    <property type="entry name" value="Alkaline_phosphatase_core_sf"/>
</dbReference>
<protein>
    <submittedName>
        <fullName evidence="3">Alkaline phosphatase</fullName>
    </submittedName>
</protein>
<dbReference type="EMBL" id="BMAT01006032">
    <property type="protein sequence ID" value="GFS04585.1"/>
    <property type="molecule type" value="Genomic_DNA"/>
</dbReference>
<name>A0AAV4I3X8_9GAST</name>
<evidence type="ECO:0000256" key="1">
    <source>
        <dbReference type="SAM" id="Phobius"/>
    </source>
</evidence>
<evidence type="ECO:0000313" key="3">
    <source>
        <dbReference type="EMBL" id="GFS04585.1"/>
    </source>
</evidence>
<feature type="signal peptide" evidence="2">
    <location>
        <begin position="1"/>
        <end position="25"/>
    </location>
</feature>
<dbReference type="Proteomes" id="UP000762676">
    <property type="component" value="Unassembled WGS sequence"/>
</dbReference>
<keyword evidence="4" id="KW-1185">Reference proteome</keyword>
<comment type="caution">
    <text evidence="3">The sequence shown here is derived from an EMBL/GenBank/DDBJ whole genome shotgun (WGS) entry which is preliminary data.</text>
</comment>
<organism evidence="3 4">
    <name type="scientific">Elysia marginata</name>
    <dbReference type="NCBI Taxonomy" id="1093978"/>
    <lineage>
        <taxon>Eukaryota</taxon>
        <taxon>Metazoa</taxon>
        <taxon>Spiralia</taxon>
        <taxon>Lophotrochozoa</taxon>
        <taxon>Mollusca</taxon>
        <taxon>Gastropoda</taxon>
        <taxon>Heterobranchia</taxon>
        <taxon>Euthyneura</taxon>
        <taxon>Panpulmonata</taxon>
        <taxon>Sacoglossa</taxon>
        <taxon>Placobranchoidea</taxon>
        <taxon>Plakobranchidae</taxon>
        <taxon>Elysia</taxon>
    </lineage>
</organism>
<proteinExistence type="predicted"/>
<evidence type="ECO:0000256" key="2">
    <source>
        <dbReference type="SAM" id="SignalP"/>
    </source>
</evidence>
<keyword evidence="1" id="KW-0812">Transmembrane</keyword>
<accession>A0AAV4I3X8</accession>
<dbReference type="AlphaFoldDB" id="A0AAV4I3X8"/>
<feature type="transmembrane region" description="Helical" evidence="1">
    <location>
        <begin position="102"/>
        <end position="125"/>
    </location>
</feature>
<evidence type="ECO:0000313" key="4">
    <source>
        <dbReference type="Proteomes" id="UP000762676"/>
    </source>
</evidence>
<keyword evidence="2" id="KW-0732">Signal</keyword>
<keyword evidence="1" id="KW-0472">Membrane</keyword>
<dbReference type="SUPFAM" id="SSF53649">
    <property type="entry name" value="Alkaline phosphatase-like"/>
    <property type="match status" value="1"/>
</dbReference>
<reference evidence="3 4" key="1">
    <citation type="journal article" date="2021" name="Elife">
        <title>Chloroplast acquisition without the gene transfer in kleptoplastic sea slugs, Plakobranchus ocellatus.</title>
        <authorList>
            <person name="Maeda T."/>
            <person name="Takahashi S."/>
            <person name="Yoshida T."/>
            <person name="Shimamura S."/>
            <person name="Takaki Y."/>
            <person name="Nagai Y."/>
            <person name="Toyoda A."/>
            <person name="Suzuki Y."/>
            <person name="Arimoto A."/>
            <person name="Ishii H."/>
            <person name="Satoh N."/>
            <person name="Nishiyama T."/>
            <person name="Hasebe M."/>
            <person name="Maruyama T."/>
            <person name="Minagawa J."/>
            <person name="Obokata J."/>
            <person name="Shigenobu S."/>
        </authorList>
    </citation>
    <scope>NUCLEOTIDE SEQUENCE [LARGE SCALE GENOMIC DNA]</scope>
</reference>
<gene>
    <name evidence="3" type="ORF">ElyMa_002914900</name>
</gene>
<sequence>MKPRRVQSCLMLVLALLGLTAFSSAADDTPYEEEEAYRDWFRRGSIELKRALHVTRNQNFGLARNIILFLGDGMGISTVTASSSSSNNSSSNSNSTSTTSSIIILVVVVVVVVVEVVVVVVVIVVA</sequence>